<evidence type="ECO:0000259" key="1">
    <source>
        <dbReference type="Pfam" id="PF13280"/>
    </source>
</evidence>
<dbReference type="PANTHER" id="PTHR34580">
    <property type="match status" value="1"/>
</dbReference>
<dbReference type="Proteomes" id="UP001496146">
    <property type="component" value="Unassembled WGS sequence"/>
</dbReference>
<proteinExistence type="predicted"/>
<dbReference type="InterPro" id="IPR026881">
    <property type="entry name" value="WYL_dom"/>
</dbReference>
<evidence type="ECO:0000259" key="2">
    <source>
        <dbReference type="Pfam" id="PF25583"/>
    </source>
</evidence>
<dbReference type="SUPFAM" id="SSF46785">
    <property type="entry name" value="Winged helix' DNA-binding domain"/>
    <property type="match status" value="1"/>
</dbReference>
<dbReference type="EMBL" id="JBBMEP010000008">
    <property type="protein sequence ID" value="MEQ2376884.1"/>
    <property type="molecule type" value="Genomic_DNA"/>
</dbReference>
<evidence type="ECO:0000313" key="4">
    <source>
        <dbReference type="Proteomes" id="UP001496146"/>
    </source>
</evidence>
<gene>
    <name evidence="3" type="ORF">WMO17_05810</name>
</gene>
<dbReference type="Pfam" id="PF25583">
    <property type="entry name" value="WCX"/>
    <property type="match status" value="1"/>
</dbReference>
<dbReference type="InterPro" id="IPR057727">
    <property type="entry name" value="WCX_dom"/>
</dbReference>
<dbReference type="Pfam" id="PF13280">
    <property type="entry name" value="WYL"/>
    <property type="match status" value="1"/>
</dbReference>
<evidence type="ECO:0000313" key="3">
    <source>
        <dbReference type="EMBL" id="MEQ2376884.1"/>
    </source>
</evidence>
<keyword evidence="4" id="KW-1185">Reference proteome</keyword>
<dbReference type="PROSITE" id="PS52050">
    <property type="entry name" value="WYL"/>
    <property type="match status" value="1"/>
</dbReference>
<dbReference type="InterPro" id="IPR036390">
    <property type="entry name" value="WH_DNA-bd_sf"/>
</dbReference>
<dbReference type="PANTHER" id="PTHR34580:SF1">
    <property type="entry name" value="PROTEIN PAFC"/>
    <property type="match status" value="1"/>
</dbReference>
<protein>
    <submittedName>
        <fullName evidence="3">WYL domain-containing transcriptional regulator</fullName>
    </submittedName>
</protein>
<feature type="domain" description="WYL" evidence="1">
    <location>
        <begin position="144"/>
        <end position="207"/>
    </location>
</feature>
<reference evidence="3 4" key="1">
    <citation type="submission" date="2024-03" db="EMBL/GenBank/DDBJ databases">
        <title>Human intestinal bacterial collection.</title>
        <authorList>
            <person name="Pauvert C."/>
            <person name="Hitch T.C.A."/>
            <person name="Clavel T."/>
        </authorList>
    </citation>
    <scope>NUCLEOTIDE SEQUENCE [LARGE SCALE GENOMIC DNA]</scope>
    <source>
        <strain evidence="3 4">CLA-JM-H7-B</strain>
    </source>
</reference>
<dbReference type="InterPro" id="IPR051534">
    <property type="entry name" value="CBASS_pafABC_assoc_protein"/>
</dbReference>
<organism evidence="3 4">
    <name type="scientific">Faecalibacterium faecis</name>
    <dbReference type="NCBI Taxonomy" id="3133157"/>
    <lineage>
        <taxon>Bacteria</taxon>
        <taxon>Bacillati</taxon>
        <taxon>Bacillota</taxon>
        <taxon>Clostridia</taxon>
        <taxon>Eubacteriales</taxon>
        <taxon>Oscillospiraceae</taxon>
        <taxon>Faecalibacterium</taxon>
    </lineage>
</organism>
<comment type="caution">
    <text evidence="3">The sequence shown here is derived from an EMBL/GenBank/DDBJ whole genome shotgun (WGS) entry which is preliminary data.</text>
</comment>
<dbReference type="RefSeq" id="WP_349137635.1">
    <property type="nucleotide sequence ID" value="NZ_JBBMEP010000008.1"/>
</dbReference>
<feature type="domain" description="WCX" evidence="2">
    <location>
        <begin position="238"/>
        <end position="315"/>
    </location>
</feature>
<accession>A0ABV1BN60</accession>
<sequence>MPKQEGQKSKLLTLLRILEQKTDEEHLLNVPQLVELLEQQDILAERKSIYSDIDTLRSLGYDIQLRRGRGGGYWLASRTFELSELKLLVDAVQASKVVSARTSSKLIHKLEALCSDYEGTQLQRQVYVDGRPKSDSHTLLYSIDALHSAINAGRMVRFRYKDGGTRTVSPWQLAWENGCYYLIAYQDEKEPAGIRNYRVDRMSSVTVLGDARRGKAEFRQFDLPAYLRKHFNMFGGPEYRVTLRCTADLESAMRDRFGKAPVFVPEEDGTHFHFDVPVCVSPQFYGWVCGFGGKVEVTAPAEVRKGIHDMVQALAKQHD</sequence>
<name>A0ABV1BN60_9FIRM</name>